<sequence>MKSLYSKFLIFTLVIMLTSALVAFLAVNTFYHQTLKAANDEKNMEIVKSFVSYVESTKENDLKQFLQTQADAGYKLIAINEKREKETYGTPFRVDNLSPQNIDRVLKGEDYHGMKHFPTETFMTGFFADESANTVGTSFTYNGMNYALFLRPDIKFLFTEVHFLLAGMIVTMAILSLLAMLFMAKKLIEPIVKLTEATKRVGEEKFTDPLQIDRKDEIGQLAQSFQLMTERLGENDRIRKEFINNVSHDFQTPLLNIKGYANLIENDPPAVERKNYAKVIQAETERLSALTKQLMLLTSLDQLLSPLQLKTFRLDEQLKETIRRYRWALEEKEMSLSLELDEIELQGDPAFLEKVWANLLSNAIKYTETGGSIEITLTEQDNTVIATFCDTGIGIPEEKIGRIFERFYRVDDSRTKEIGGSGLGLAIVRQVVELHGGNITAKRNGQQGMTFIISLPKL</sequence>
<keyword evidence="11 17" id="KW-1133">Transmembrane helix</keyword>
<dbReference type="SUPFAM" id="SSF55874">
    <property type="entry name" value="ATPase domain of HSP90 chaperone/DNA topoisomerase II/histidine kinase"/>
    <property type="match status" value="1"/>
</dbReference>
<dbReference type="PANTHER" id="PTHR45528">
    <property type="entry name" value="SENSOR HISTIDINE KINASE CPXA"/>
    <property type="match status" value="1"/>
</dbReference>
<evidence type="ECO:0000256" key="12">
    <source>
        <dbReference type="ARBA" id="ARBA00023012"/>
    </source>
</evidence>
<evidence type="ECO:0000256" key="5">
    <source>
        <dbReference type="ARBA" id="ARBA00022553"/>
    </source>
</evidence>
<dbReference type="GO" id="GO:0016301">
    <property type="term" value="F:kinase activity"/>
    <property type="evidence" value="ECO:0007669"/>
    <property type="project" value="UniProtKB-KW"/>
</dbReference>
<dbReference type="PANTHER" id="PTHR45528:SF11">
    <property type="entry name" value="HISTIDINE KINASE"/>
    <property type="match status" value="1"/>
</dbReference>
<keyword evidence="9 20" id="KW-0418">Kinase</keyword>
<dbReference type="InterPro" id="IPR003661">
    <property type="entry name" value="HisK_dim/P_dom"/>
</dbReference>
<keyword evidence="5" id="KW-0597">Phosphoprotein</keyword>
<dbReference type="Pfam" id="PF00672">
    <property type="entry name" value="HAMP"/>
    <property type="match status" value="1"/>
</dbReference>
<name>A0ABS2R9Q4_9BACI</name>
<keyword evidence="12" id="KW-0902">Two-component regulatory system</keyword>
<evidence type="ECO:0000256" key="7">
    <source>
        <dbReference type="ARBA" id="ARBA00022692"/>
    </source>
</evidence>
<dbReference type="InterPro" id="IPR050398">
    <property type="entry name" value="HssS/ArlS-like"/>
</dbReference>
<keyword evidence="21" id="KW-1185">Reference proteome</keyword>
<dbReference type="Gene3D" id="6.10.340.10">
    <property type="match status" value="1"/>
</dbReference>
<dbReference type="CDD" id="cd06225">
    <property type="entry name" value="HAMP"/>
    <property type="match status" value="1"/>
</dbReference>
<dbReference type="SUPFAM" id="SSF47384">
    <property type="entry name" value="Homodimeric domain of signal transducing histidine kinase"/>
    <property type="match status" value="1"/>
</dbReference>
<dbReference type="SMART" id="SM00388">
    <property type="entry name" value="HisKA"/>
    <property type="match status" value="1"/>
</dbReference>
<dbReference type="CDD" id="cd00075">
    <property type="entry name" value="HATPase"/>
    <property type="match status" value="1"/>
</dbReference>
<comment type="catalytic activity">
    <reaction evidence="1">
        <text>ATP + protein L-histidine = ADP + protein N-phospho-L-histidine.</text>
        <dbReference type="EC" id="2.7.13.3"/>
    </reaction>
</comment>
<evidence type="ECO:0000256" key="15">
    <source>
        <dbReference type="ARBA" id="ARBA00037219"/>
    </source>
</evidence>
<feature type="transmembrane region" description="Helical" evidence="17">
    <location>
        <begin position="161"/>
        <end position="184"/>
    </location>
</feature>
<evidence type="ECO:0000256" key="16">
    <source>
        <dbReference type="ARBA" id="ARBA00040841"/>
    </source>
</evidence>
<feature type="transmembrane region" description="Helical" evidence="17">
    <location>
        <begin position="6"/>
        <end position="27"/>
    </location>
</feature>
<evidence type="ECO:0000256" key="3">
    <source>
        <dbReference type="ARBA" id="ARBA00012438"/>
    </source>
</evidence>
<dbReference type="EMBL" id="JAFBFH010000022">
    <property type="protein sequence ID" value="MBM7716120.1"/>
    <property type="molecule type" value="Genomic_DNA"/>
</dbReference>
<evidence type="ECO:0000313" key="20">
    <source>
        <dbReference type="EMBL" id="MBM7716120.1"/>
    </source>
</evidence>
<organism evidence="20 21">
    <name type="scientific">Siminovitchia thermophila</name>
    <dbReference type="NCBI Taxonomy" id="1245522"/>
    <lineage>
        <taxon>Bacteria</taxon>
        <taxon>Bacillati</taxon>
        <taxon>Bacillota</taxon>
        <taxon>Bacilli</taxon>
        <taxon>Bacillales</taxon>
        <taxon>Bacillaceae</taxon>
        <taxon>Siminovitchia</taxon>
    </lineage>
</organism>
<dbReference type="RefSeq" id="WP_077112951.1">
    <property type="nucleotide sequence ID" value="NZ_JAFBFH010000022.1"/>
</dbReference>
<dbReference type="PROSITE" id="PS50109">
    <property type="entry name" value="HIS_KIN"/>
    <property type="match status" value="1"/>
</dbReference>
<evidence type="ECO:0000259" key="18">
    <source>
        <dbReference type="PROSITE" id="PS50109"/>
    </source>
</evidence>
<reference evidence="20 21" key="1">
    <citation type="submission" date="2021-01" db="EMBL/GenBank/DDBJ databases">
        <title>Genomic Encyclopedia of Type Strains, Phase IV (KMG-IV): sequencing the most valuable type-strain genomes for metagenomic binning, comparative biology and taxonomic classification.</title>
        <authorList>
            <person name="Goeker M."/>
        </authorList>
    </citation>
    <scope>NUCLEOTIDE SEQUENCE [LARGE SCALE GENOMIC DNA]</scope>
    <source>
        <strain evidence="20 21">DSM 105453</strain>
    </source>
</reference>
<dbReference type="Pfam" id="PF02518">
    <property type="entry name" value="HATPase_c"/>
    <property type="match status" value="1"/>
</dbReference>
<dbReference type="InterPro" id="IPR036097">
    <property type="entry name" value="HisK_dim/P_sf"/>
</dbReference>
<dbReference type="InterPro" id="IPR003660">
    <property type="entry name" value="HAMP_dom"/>
</dbReference>
<feature type="domain" description="HAMP" evidence="19">
    <location>
        <begin position="185"/>
        <end position="237"/>
    </location>
</feature>
<accession>A0ABS2R9Q4</accession>
<evidence type="ECO:0000259" key="19">
    <source>
        <dbReference type="PROSITE" id="PS50885"/>
    </source>
</evidence>
<evidence type="ECO:0000313" key="21">
    <source>
        <dbReference type="Proteomes" id="UP000823485"/>
    </source>
</evidence>
<proteinExistence type="predicted"/>
<dbReference type="InterPro" id="IPR036890">
    <property type="entry name" value="HATPase_C_sf"/>
</dbReference>
<evidence type="ECO:0000256" key="4">
    <source>
        <dbReference type="ARBA" id="ARBA00022475"/>
    </source>
</evidence>
<dbReference type="CDD" id="cd00082">
    <property type="entry name" value="HisKA"/>
    <property type="match status" value="1"/>
</dbReference>
<dbReference type="Proteomes" id="UP000823485">
    <property type="component" value="Unassembled WGS sequence"/>
</dbReference>
<dbReference type="Gene3D" id="1.10.287.130">
    <property type="match status" value="1"/>
</dbReference>
<dbReference type="Pfam" id="PF00512">
    <property type="entry name" value="HisKA"/>
    <property type="match status" value="1"/>
</dbReference>
<dbReference type="InterPro" id="IPR005467">
    <property type="entry name" value="His_kinase_dom"/>
</dbReference>
<dbReference type="PROSITE" id="PS50885">
    <property type="entry name" value="HAMP"/>
    <property type="match status" value="1"/>
</dbReference>
<evidence type="ECO:0000256" key="1">
    <source>
        <dbReference type="ARBA" id="ARBA00000085"/>
    </source>
</evidence>
<keyword evidence="13" id="KW-0843">Virulence</keyword>
<evidence type="ECO:0000256" key="10">
    <source>
        <dbReference type="ARBA" id="ARBA00022840"/>
    </source>
</evidence>
<keyword evidence="4" id="KW-1003">Cell membrane</keyword>
<protein>
    <recommendedName>
        <fullName evidence="16">Heme sensor protein HssS</fullName>
        <ecNumber evidence="3">2.7.13.3</ecNumber>
    </recommendedName>
</protein>
<evidence type="ECO:0000256" key="17">
    <source>
        <dbReference type="SAM" id="Phobius"/>
    </source>
</evidence>
<comment type="caution">
    <text evidence="20">The sequence shown here is derived from an EMBL/GenBank/DDBJ whole genome shotgun (WGS) entry which is preliminary data.</text>
</comment>
<feature type="domain" description="Histidine kinase" evidence="18">
    <location>
        <begin position="245"/>
        <end position="458"/>
    </location>
</feature>
<comment type="function">
    <text evidence="15">Member of the two-component regulatory system HssS/HssR involved in intracellular heme homeostasis and tempering of staphylococcal virulence. HssS functions as a heme sensor histidine kinase which is autophosphorylated at a histidine residue and transfers its phosphate group to an aspartate residue of HssR. HssR/HssS activates the expression of hrtAB, an efflux pump, in response to extracellular heme, hemin, hemoglobin or blood.</text>
</comment>
<evidence type="ECO:0000256" key="6">
    <source>
        <dbReference type="ARBA" id="ARBA00022679"/>
    </source>
</evidence>
<keyword evidence="7 17" id="KW-0812">Transmembrane</keyword>
<evidence type="ECO:0000256" key="8">
    <source>
        <dbReference type="ARBA" id="ARBA00022741"/>
    </source>
</evidence>
<dbReference type="PRINTS" id="PR00344">
    <property type="entry name" value="BCTRLSENSOR"/>
</dbReference>
<dbReference type="InterPro" id="IPR003594">
    <property type="entry name" value="HATPase_dom"/>
</dbReference>
<evidence type="ECO:0000256" key="2">
    <source>
        <dbReference type="ARBA" id="ARBA00004651"/>
    </source>
</evidence>
<dbReference type="SMART" id="SM00387">
    <property type="entry name" value="HATPase_c"/>
    <property type="match status" value="1"/>
</dbReference>
<dbReference type="EC" id="2.7.13.3" evidence="3"/>
<gene>
    <name evidence="20" type="ORF">JOC94_003131</name>
</gene>
<evidence type="ECO:0000256" key="14">
    <source>
        <dbReference type="ARBA" id="ARBA00023136"/>
    </source>
</evidence>
<evidence type="ECO:0000256" key="13">
    <source>
        <dbReference type="ARBA" id="ARBA00023026"/>
    </source>
</evidence>
<dbReference type="SUPFAM" id="SSF158472">
    <property type="entry name" value="HAMP domain-like"/>
    <property type="match status" value="1"/>
</dbReference>
<keyword evidence="14 17" id="KW-0472">Membrane</keyword>
<evidence type="ECO:0000256" key="9">
    <source>
        <dbReference type="ARBA" id="ARBA00022777"/>
    </source>
</evidence>
<keyword evidence="6" id="KW-0808">Transferase</keyword>
<keyword evidence="8" id="KW-0547">Nucleotide-binding</keyword>
<dbReference type="Gene3D" id="3.30.565.10">
    <property type="entry name" value="Histidine kinase-like ATPase, C-terminal domain"/>
    <property type="match status" value="1"/>
</dbReference>
<keyword evidence="10" id="KW-0067">ATP-binding</keyword>
<evidence type="ECO:0000256" key="11">
    <source>
        <dbReference type="ARBA" id="ARBA00022989"/>
    </source>
</evidence>
<comment type="subcellular location">
    <subcellularLocation>
        <location evidence="2">Cell membrane</location>
        <topology evidence="2">Multi-pass membrane protein</topology>
    </subcellularLocation>
</comment>
<dbReference type="InterPro" id="IPR004358">
    <property type="entry name" value="Sig_transdc_His_kin-like_C"/>
</dbReference>
<dbReference type="SMART" id="SM00304">
    <property type="entry name" value="HAMP"/>
    <property type="match status" value="1"/>
</dbReference>